<feature type="domain" description="EAL" evidence="8">
    <location>
        <begin position="845"/>
        <end position="1099"/>
    </location>
</feature>
<comment type="caution">
    <text evidence="10">The sequence shown here is derived from an EMBL/GenBank/DDBJ whole genome shotgun (WGS) entry which is preliminary data.</text>
</comment>
<dbReference type="NCBIfam" id="TIGR00254">
    <property type="entry name" value="GGDEF"/>
    <property type="match status" value="1"/>
</dbReference>
<dbReference type="PANTHER" id="PTHR44757">
    <property type="entry name" value="DIGUANYLATE CYCLASE DGCP"/>
    <property type="match status" value="1"/>
</dbReference>
<evidence type="ECO:0000256" key="5">
    <source>
        <dbReference type="ARBA" id="ARBA00023136"/>
    </source>
</evidence>
<dbReference type="AlphaFoldDB" id="A0A840UG92"/>
<dbReference type="InterPro" id="IPR033479">
    <property type="entry name" value="dCache_1"/>
</dbReference>
<keyword evidence="11" id="KW-1185">Reference proteome</keyword>
<dbReference type="Pfam" id="PF00990">
    <property type="entry name" value="GGDEF"/>
    <property type="match status" value="1"/>
</dbReference>
<dbReference type="InterPro" id="IPR000014">
    <property type="entry name" value="PAS"/>
</dbReference>
<dbReference type="InterPro" id="IPR029787">
    <property type="entry name" value="Nucleotide_cyclase"/>
</dbReference>
<feature type="transmembrane region" description="Helical" evidence="6">
    <location>
        <begin position="309"/>
        <end position="332"/>
    </location>
</feature>
<name>A0A840UG92_9FIRM</name>
<dbReference type="InterPro" id="IPR001633">
    <property type="entry name" value="EAL_dom"/>
</dbReference>
<feature type="transmembrane region" description="Helical" evidence="6">
    <location>
        <begin position="21"/>
        <end position="46"/>
    </location>
</feature>
<keyword evidence="3 6" id="KW-0812">Transmembrane</keyword>
<dbReference type="PROSITE" id="PS50883">
    <property type="entry name" value="EAL"/>
    <property type="match status" value="1"/>
</dbReference>
<evidence type="ECO:0000259" key="9">
    <source>
        <dbReference type="PROSITE" id="PS50887"/>
    </source>
</evidence>
<evidence type="ECO:0000259" key="8">
    <source>
        <dbReference type="PROSITE" id="PS50883"/>
    </source>
</evidence>
<dbReference type="SMART" id="SM00267">
    <property type="entry name" value="GGDEF"/>
    <property type="match status" value="1"/>
</dbReference>
<evidence type="ECO:0000256" key="4">
    <source>
        <dbReference type="ARBA" id="ARBA00022989"/>
    </source>
</evidence>
<dbReference type="InterPro" id="IPR000160">
    <property type="entry name" value="GGDEF_dom"/>
</dbReference>
<accession>A0A840UG92</accession>
<evidence type="ECO:0000313" key="10">
    <source>
        <dbReference type="EMBL" id="MBB5336771.1"/>
    </source>
</evidence>
<dbReference type="Gene3D" id="3.20.20.450">
    <property type="entry name" value="EAL domain"/>
    <property type="match status" value="1"/>
</dbReference>
<dbReference type="PROSITE" id="PS50887">
    <property type="entry name" value="GGDEF"/>
    <property type="match status" value="1"/>
</dbReference>
<dbReference type="GO" id="GO:0005886">
    <property type="term" value="C:plasma membrane"/>
    <property type="evidence" value="ECO:0007669"/>
    <property type="project" value="UniProtKB-SubCell"/>
</dbReference>
<comment type="subcellular location">
    <subcellularLocation>
        <location evidence="1">Cell membrane</location>
        <topology evidence="1">Multi-pass membrane protein</topology>
    </subcellularLocation>
</comment>
<evidence type="ECO:0000313" key="11">
    <source>
        <dbReference type="Proteomes" id="UP000559117"/>
    </source>
</evidence>
<dbReference type="InterPro" id="IPR029016">
    <property type="entry name" value="GAF-like_dom_sf"/>
</dbReference>
<evidence type="ECO:0000256" key="3">
    <source>
        <dbReference type="ARBA" id="ARBA00022692"/>
    </source>
</evidence>
<feature type="domain" description="PAS" evidence="7">
    <location>
        <begin position="334"/>
        <end position="380"/>
    </location>
</feature>
<sequence>MKKIIKGEKIKKIFKIKNTRVRLLLLVTAIMIVSLLIMAIVNYIFFDNVIQKNVNRNAASIGADYSSRIYGFLNRIIVYVNNVAVDTDSIDVNDKAELIAILAEALHRNDNFTEINYIDMYGNMIRADGLETKVNKDYYQKRVQGKRISIITDSVRSRESDRMFLEIISPIVKNGQMTGIIQGIMPVDSLMSIIGDIKFMNHGYGYIIDESGLLIAHELRSSLNGRINVFAPSKSEKAAFRSIDTRLVVLLKKALTSDKPIYGQYNVDGTDVFTVITPLDLPEGSRWLMAISAPDSEVAEIISRHNMTLLFTGICCMAGGILIVFLISNIFVETEEKYFKTFQKVTDVVGLIDNKTKNVFEVNDAFYKVFGYTEDETIGKKIDFFWQDPDKTTENIIAEQEVCWQAKDGSKRTGILSADTIKIGKKTYEVFVWHDITEKKKNELKLQQAYDLLEKKVEERTQDYYAANQELTAMNEEMIAINEELGQSNKQLHQENHIRKQAENKLLRREKQYRATTNLLIKTADANDNLPEIVLFNALQLVEAQDGFIGRYENEGQYFILHCGLGIYEDKFNYKLDVREGPLQKIYELGKVISKIDNEQYGVLFTEVKRAVESVILVPFKKSGKVKGLLAVTWSNKKNILSEDIEILRQFADLAFLAMEKAQIQNQIEKIAFNDALTGLPNRINLNMYLAEELEKAEQGDASGIVFSVDIDEFKTVNDTFGHNAGDKVIIQTGQLLQEFFGVNTFVSRISSDEFIIVKRGEYGQEDMDDIATALSQKLRHKYDVENGQTTQLAASIGIAIYPSQGNNVEEILKKADAAMYAAKTAGGSCWRFFMPELLEKTTEDTIMINNLHRALEENEFFLQYQPQFTADGSKLAGFEALIRWKSQKYGLVSPGKFIPLAERSWLINKIGEWVLAEGCRFAQKLAQLGHEEIKVAINISPRQIKMNNFVDNVRQIIDAAHVFAPQIEIEVTESMIMENLDANIPKLETLQKDGMNLALDDFGTGFSSLTYLRTLPVNYLKIDKSFIDKIAISETQVKLVATIIELGHALGMKIVAEGVEAEEQLVKIQECGCDYVQGYVFGKPLSEEAAVALCKQYDK</sequence>
<dbReference type="CDD" id="cd01949">
    <property type="entry name" value="GGDEF"/>
    <property type="match status" value="1"/>
</dbReference>
<dbReference type="Gene3D" id="3.30.450.40">
    <property type="match status" value="1"/>
</dbReference>
<dbReference type="InterPro" id="IPR043128">
    <property type="entry name" value="Rev_trsase/Diguanyl_cyclase"/>
</dbReference>
<evidence type="ECO:0000259" key="7">
    <source>
        <dbReference type="PROSITE" id="PS50112"/>
    </source>
</evidence>
<dbReference type="Gene3D" id="3.30.450.20">
    <property type="entry name" value="PAS domain"/>
    <property type="match status" value="2"/>
</dbReference>
<dbReference type="InterPro" id="IPR035919">
    <property type="entry name" value="EAL_sf"/>
</dbReference>
<dbReference type="NCBIfam" id="TIGR00229">
    <property type="entry name" value="sensory_box"/>
    <property type="match status" value="1"/>
</dbReference>
<keyword evidence="4 6" id="KW-1133">Transmembrane helix</keyword>
<reference evidence="10 11" key="1">
    <citation type="submission" date="2020-08" db="EMBL/GenBank/DDBJ databases">
        <title>Genomic Encyclopedia of Type Strains, Phase IV (KMG-IV): sequencing the most valuable type-strain genomes for metagenomic binning, comparative biology and taxonomic classification.</title>
        <authorList>
            <person name="Goeker M."/>
        </authorList>
    </citation>
    <scope>NUCLEOTIDE SEQUENCE [LARGE SCALE GENOMIC DNA]</scope>
    <source>
        <strain evidence="10 11">DSM 24661</strain>
    </source>
</reference>
<dbReference type="SMART" id="SM00052">
    <property type="entry name" value="EAL"/>
    <property type="match status" value="1"/>
</dbReference>
<proteinExistence type="predicted"/>
<dbReference type="CDD" id="cd12912">
    <property type="entry name" value="PDC2_MCP_like"/>
    <property type="match status" value="1"/>
</dbReference>
<dbReference type="InterPro" id="IPR052155">
    <property type="entry name" value="Biofilm_reg_signaling"/>
</dbReference>
<dbReference type="Gene3D" id="3.30.70.270">
    <property type="match status" value="1"/>
</dbReference>
<dbReference type="InterPro" id="IPR035965">
    <property type="entry name" value="PAS-like_dom_sf"/>
</dbReference>
<dbReference type="RefSeq" id="WP_183862010.1">
    <property type="nucleotide sequence ID" value="NZ_JACHFH010000023.1"/>
</dbReference>
<keyword evidence="2" id="KW-1003">Cell membrane</keyword>
<evidence type="ECO:0000256" key="2">
    <source>
        <dbReference type="ARBA" id="ARBA00022475"/>
    </source>
</evidence>
<dbReference type="InterPro" id="IPR003018">
    <property type="entry name" value="GAF"/>
</dbReference>
<dbReference type="PANTHER" id="PTHR44757:SF2">
    <property type="entry name" value="BIOFILM ARCHITECTURE MAINTENANCE PROTEIN MBAA"/>
    <property type="match status" value="1"/>
</dbReference>
<dbReference type="Proteomes" id="UP000559117">
    <property type="component" value="Unassembled WGS sequence"/>
</dbReference>
<dbReference type="CDD" id="cd18773">
    <property type="entry name" value="PDC1_HK_sensor"/>
    <property type="match status" value="1"/>
</dbReference>
<dbReference type="CDD" id="cd01948">
    <property type="entry name" value="EAL"/>
    <property type="match status" value="1"/>
</dbReference>
<dbReference type="Pfam" id="PF13185">
    <property type="entry name" value="GAF_2"/>
    <property type="match status" value="1"/>
</dbReference>
<feature type="domain" description="GGDEF" evidence="9">
    <location>
        <begin position="702"/>
        <end position="836"/>
    </location>
</feature>
<dbReference type="EMBL" id="JACHFH010000023">
    <property type="protein sequence ID" value="MBB5336771.1"/>
    <property type="molecule type" value="Genomic_DNA"/>
</dbReference>
<evidence type="ECO:0000256" key="1">
    <source>
        <dbReference type="ARBA" id="ARBA00004651"/>
    </source>
</evidence>
<dbReference type="Pfam" id="PF00563">
    <property type="entry name" value="EAL"/>
    <property type="match status" value="1"/>
</dbReference>
<dbReference type="SUPFAM" id="SSF141868">
    <property type="entry name" value="EAL domain-like"/>
    <property type="match status" value="1"/>
</dbReference>
<gene>
    <name evidence="10" type="ORF">HNR32_001925</name>
</gene>
<organism evidence="10 11">
    <name type="scientific">Pectinatus brassicae</name>
    <dbReference type="NCBI Taxonomy" id="862415"/>
    <lineage>
        <taxon>Bacteria</taxon>
        <taxon>Bacillati</taxon>
        <taxon>Bacillota</taxon>
        <taxon>Negativicutes</taxon>
        <taxon>Selenomonadales</taxon>
        <taxon>Selenomonadaceae</taxon>
        <taxon>Pectinatus</taxon>
    </lineage>
</organism>
<protein>
    <submittedName>
        <fullName evidence="10">Diguanylate cyclase (GGDEF)-like protein/PAS domain S-box-containing protein</fullName>
    </submittedName>
</protein>
<dbReference type="PROSITE" id="PS50112">
    <property type="entry name" value="PAS"/>
    <property type="match status" value="1"/>
</dbReference>
<evidence type="ECO:0000256" key="6">
    <source>
        <dbReference type="SAM" id="Phobius"/>
    </source>
</evidence>
<keyword evidence="5 6" id="KW-0472">Membrane</keyword>
<dbReference type="Pfam" id="PF13426">
    <property type="entry name" value="PAS_9"/>
    <property type="match status" value="1"/>
</dbReference>
<dbReference type="Pfam" id="PF02743">
    <property type="entry name" value="dCache_1"/>
    <property type="match status" value="1"/>
</dbReference>
<dbReference type="SUPFAM" id="SSF55781">
    <property type="entry name" value="GAF domain-like"/>
    <property type="match status" value="1"/>
</dbReference>
<dbReference type="SUPFAM" id="SSF55073">
    <property type="entry name" value="Nucleotide cyclase"/>
    <property type="match status" value="1"/>
</dbReference>
<dbReference type="SUPFAM" id="SSF55785">
    <property type="entry name" value="PYP-like sensor domain (PAS domain)"/>
    <property type="match status" value="1"/>
</dbReference>